<proteinExistence type="predicted"/>
<organism evidence="2 3">
    <name type="scientific">Xylanibacter ruminicola</name>
    <name type="common">Prevotella ruminicola</name>
    <dbReference type="NCBI Taxonomy" id="839"/>
    <lineage>
        <taxon>Bacteria</taxon>
        <taxon>Pseudomonadati</taxon>
        <taxon>Bacteroidota</taxon>
        <taxon>Bacteroidia</taxon>
        <taxon>Bacteroidales</taxon>
        <taxon>Prevotellaceae</taxon>
        <taxon>Xylanibacter</taxon>
    </lineage>
</organism>
<evidence type="ECO:0000256" key="1">
    <source>
        <dbReference type="SAM" id="Phobius"/>
    </source>
</evidence>
<evidence type="ECO:0000313" key="2">
    <source>
        <dbReference type="EMBL" id="SEF42540.1"/>
    </source>
</evidence>
<accession>A0A1H5RWB4</accession>
<keyword evidence="1" id="KW-1133">Transmembrane helix</keyword>
<reference evidence="2 3" key="1">
    <citation type="submission" date="2016-10" db="EMBL/GenBank/DDBJ databases">
        <authorList>
            <person name="de Groot N.N."/>
        </authorList>
    </citation>
    <scope>NUCLEOTIDE SEQUENCE [LARGE SCALE GENOMIC DNA]</scope>
    <source>
        <strain evidence="2 3">AR32</strain>
    </source>
</reference>
<sequence>MIRLHRAVFNRFDGGQAYGCWPTLLVCCLLTLLLLGCRSKEYVVVTRHTTDTLYQAKIERDSVWLHDSVYVKEKQAGDTIFITTTYWRDRWHERLKIDTLRVATTDSIPQPYPVTEYVEKKLHWWQTSLMWIGAATLFIMILATVYSIYRKPWIRINS</sequence>
<keyword evidence="1" id="KW-0812">Transmembrane</keyword>
<evidence type="ECO:0000313" key="3">
    <source>
        <dbReference type="Proteomes" id="UP000236735"/>
    </source>
</evidence>
<protein>
    <submittedName>
        <fullName evidence="2">Uncharacterized protein</fullName>
    </submittedName>
</protein>
<gene>
    <name evidence="2" type="ORF">SAMN05216354_0370</name>
</gene>
<name>A0A1H5RWB4_XYLRU</name>
<dbReference type="EMBL" id="FNUV01000001">
    <property type="protein sequence ID" value="SEF42540.1"/>
    <property type="molecule type" value="Genomic_DNA"/>
</dbReference>
<dbReference type="Proteomes" id="UP000236735">
    <property type="component" value="Unassembled WGS sequence"/>
</dbReference>
<feature type="transmembrane region" description="Helical" evidence="1">
    <location>
        <begin position="129"/>
        <end position="149"/>
    </location>
</feature>
<dbReference type="AlphaFoldDB" id="A0A1H5RWB4"/>
<keyword evidence="1" id="KW-0472">Membrane</keyword>